<feature type="repeat" description="HEAT" evidence="2">
    <location>
        <begin position="340"/>
        <end position="377"/>
    </location>
</feature>
<dbReference type="GeneID" id="19210355"/>
<dbReference type="KEGG" id="cput:CONPUDRAFT_82080"/>
<dbReference type="InterPro" id="IPR011989">
    <property type="entry name" value="ARM-like"/>
</dbReference>
<accession>A0A5M3MPK5</accession>
<dbReference type="Gene3D" id="1.25.10.10">
    <property type="entry name" value="Leucine-rich Repeat Variant"/>
    <property type="match status" value="2"/>
</dbReference>
<dbReference type="RefSeq" id="XP_007768424.1">
    <property type="nucleotide sequence ID" value="XM_007770234.1"/>
</dbReference>
<dbReference type="SUPFAM" id="SSF48371">
    <property type="entry name" value="ARM repeat"/>
    <property type="match status" value="2"/>
</dbReference>
<organism evidence="5 6">
    <name type="scientific">Coniophora puteana (strain RWD-64-598)</name>
    <name type="common">Brown rot fungus</name>
    <dbReference type="NCBI Taxonomy" id="741705"/>
    <lineage>
        <taxon>Eukaryota</taxon>
        <taxon>Fungi</taxon>
        <taxon>Dikarya</taxon>
        <taxon>Basidiomycota</taxon>
        <taxon>Agaricomycotina</taxon>
        <taxon>Agaricomycetes</taxon>
        <taxon>Agaricomycetidae</taxon>
        <taxon>Boletales</taxon>
        <taxon>Coniophorineae</taxon>
        <taxon>Coniophoraceae</taxon>
        <taxon>Coniophora</taxon>
    </lineage>
</organism>
<evidence type="ECO:0000256" key="2">
    <source>
        <dbReference type="PROSITE-ProRule" id="PRU00103"/>
    </source>
</evidence>
<dbReference type="GO" id="GO:0007023">
    <property type="term" value="P:post-chaperonin tubulin folding pathway"/>
    <property type="evidence" value="ECO:0007669"/>
    <property type="project" value="InterPro"/>
</dbReference>
<dbReference type="InterPro" id="IPR016024">
    <property type="entry name" value="ARM-type_fold"/>
</dbReference>
<dbReference type="Proteomes" id="UP000053558">
    <property type="component" value="Unassembled WGS sequence"/>
</dbReference>
<dbReference type="PANTHER" id="PTHR12658:SF0">
    <property type="entry name" value="TUBULIN-SPECIFIC CHAPERONE D"/>
    <property type="match status" value="1"/>
</dbReference>
<evidence type="ECO:0000313" key="6">
    <source>
        <dbReference type="Proteomes" id="UP000053558"/>
    </source>
</evidence>
<comment type="caution">
    <text evidence="5">The sequence shown here is derived from an EMBL/GenBank/DDBJ whole genome shotgun (WGS) entry which is preliminary data.</text>
</comment>
<dbReference type="Pfam" id="PF25767">
    <property type="entry name" value="ARM_TBCD_2nd"/>
    <property type="match status" value="1"/>
</dbReference>
<evidence type="ECO:0000259" key="3">
    <source>
        <dbReference type="Pfam" id="PF12612"/>
    </source>
</evidence>
<dbReference type="Pfam" id="PF23579">
    <property type="entry name" value="ARM_TBCD"/>
    <property type="match status" value="1"/>
</dbReference>
<sequence length="1154" mass="129070">MEDAAPEAKQFAAFERRNEFIDLQNAILSKDLTVEPEYDERGSEWIKVEGLAAILSEYQEQAYLLDPHLEALVTPVMGRLREHAYLRHTQHVQSSTFRLRALAVVIYNYVKFRGHKTIARFFPHEVADLTIAVTFMNSTDDVTNGLSQWSLRYALLLWISLIIRIPFDLSQFDEDDAKESIAEVIESLARRQLSRAGLERESAAELLARLYMRKDAAARLPGFIAWSCESIKEQSDVFAAIGILQVLCLYVKSSSSDDAARIMTALLAIAKEVKHGGVLYSNTLVRKFRTKLLYRMALHLVPPSVSSSRRQRRTLVGSFVGGQDFADSEDEDVSEEVEVVLEQLFEALQDKDTVVRWSAAKGVARLAERLPPSFSNQILESVLGLFEIHSMAAASLYDMPAIAEATWHGATLACAEMARRELVPQDHLSQLMSWLYKALFFDIRKGAHSVGSNVRDAAAYAIWSLARAQNTSDLAPYADKLAQNLVVVASYDREVHIRRAASAAFQEHVGRMSLFPHGIDVLRKTDFYAVSVRRNAFVIVAPQVSEHPEYRNALLDHIMNVSIRHWDASIRESAAQSLCGICQLNLLELGPQCINRLNSLFESVDNSDVHGALLGLTDLAKAFNEATDAKSLQCRGKIFASLELVPPAILNSPRNELVMVAACHLIATSISHEELAGKATSPHWRKVIDLSLRHRSSVVQEAAAEAMKALSRLEDCSTQIQQLIAEFIKGAPHIQQSLCRVLGVFDYRTYPQSLRSVIDCLLQSIDSKSSTRLQNVEARRLAHRSIPQIVENVLPRVSELITPQDMCDIIESLDNSLDDYTTDERGDVGSWIRMASIEGLTSISLNLLSQRQAIDAAGYLPIEKFHHFIGRILRQGVERLDNVRQVVGDCLLRLLAFSTAHISGVEQWRLKGEDLMRKLFSSDDERVGWANSDWLFPRVVELLGVQQYRKQLLLGLISSVGTKTSSIQRPASASLVTYAQNLPLSRTEIAYSLSELSVDLLGLAQCNLSSNTVVLPVLQTYNVLLEADALGRLATLPEGLQNLKSLLSLVSRGVQRLKNVQRIYESMKITINLLGVPEITDDSIPRLVEYLGHLFPRVRAAAAEHLYMVLQTKDFDWQTDEIEELLLETEWPNIDLDEAKAKASDIVKIMKTGS</sequence>
<feature type="domain" description="Tubulin-folding cofactor D ARM repeats" evidence="4">
    <location>
        <begin position="326"/>
        <end position="519"/>
    </location>
</feature>
<evidence type="ECO:0000313" key="5">
    <source>
        <dbReference type="EMBL" id="EIW80977.1"/>
    </source>
</evidence>
<reference evidence="6" key="1">
    <citation type="journal article" date="2012" name="Science">
        <title>The Paleozoic origin of enzymatic lignin decomposition reconstructed from 31 fungal genomes.</title>
        <authorList>
            <person name="Floudas D."/>
            <person name="Binder M."/>
            <person name="Riley R."/>
            <person name="Barry K."/>
            <person name="Blanchette R.A."/>
            <person name="Henrissat B."/>
            <person name="Martinez A.T."/>
            <person name="Otillar R."/>
            <person name="Spatafora J.W."/>
            <person name="Yadav J.S."/>
            <person name="Aerts A."/>
            <person name="Benoit I."/>
            <person name="Boyd A."/>
            <person name="Carlson A."/>
            <person name="Copeland A."/>
            <person name="Coutinho P.M."/>
            <person name="de Vries R.P."/>
            <person name="Ferreira P."/>
            <person name="Findley K."/>
            <person name="Foster B."/>
            <person name="Gaskell J."/>
            <person name="Glotzer D."/>
            <person name="Gorecki P."/>
            <person name="Heitman J."/>
            <person name="Hesse C."/>
            <person name="Hori C."/>
            <person name="Igarashi K."/>
            <person name="Jurgens J.A."/>
            <person name="Kallen N."/>
            <person name="Kersten P."/>
            <person name="Kohler A."/>
            <person name="Kuees U."/>
            <person name="Kumar T.K.A."/>
            <person name="Kuo A."/>
            <person name="LaButti K."/>
            <person name="Larrondo L.F."/>
            <person name="Lindquist E."/>
            <person name="Ling A."/>
            <person name="Lombard V."/>
            <person name="Lucas S."/>
            <person name="Lundell T."/>
            <person name="Martin R."/>
            <person name="McLaughlin D.J."/>
            <person name="Morgenstern I."/>
            <person name="Morin E."/>
            <person name="Murat C."/>
            <person name="Nagy L.G."/>
            <person name="Nolan M."/>
            <person name="Ohm R.A."/>
            <person name="Patyshakuliyeva A."/>
            <person name="Rokas A."/>
            <person name="Ruiz-Duenas F.J."/>
            <person name="Sabat G."/>
            <person name="Salamov A."/>
            <person name="Samejima M."/>
            <person name="Schmutz J."/>
            <person name="Slot J.C."/>
            <person name="St John F."/>
            <person name="Stenlid J."/>
            <person name="Sun H."/>
            <person name="Sun S."/>
            <person name="Syed K."/>
            <person name="Tsang A."/>
            <person name="Wiebenga A."/>
            <person name="Young D."/>
            <person name="Pisabarro A."/>
            <person name="Eastwood D.C."/>
            <person name="Martin F."/>
            <person name="Cullen D."/>
            <person name="Grigoriev I.V."/>
            <person name="Hibbett D.S."/>
        </authorList>
    </citation>
    <scope>NUCLEOTIDE SEQUENCE [LARGE SCALE GENOMIC DNA]</scope>
    <source>
        <strain evidence="6">RWD-64-598 SS2</strain>
    </source>
</reference>
<dbReference type="Pfam" id="PF12612">
    <property type="entry name" value="TFCD_C"/>
    <property type="match status" value="1"/>
</dbReference>
<proteinExistence type="predicted"/>
<dbReference type="OMA" id="EPHEAWH"/>
<name>A0A5M3MPK5_CONPW</name>
<dbReference type="InterPro" id="IPR058033">
    <property type="entry name" value="ARM_TBCD_2nd"/>
</dbReference>
<keyword evidence="6" id="KW-1185">Reference proteome</keyword>
<dbReference type="GO" id="GO:0007021">
    <property type="term" value="P:tubulin complex assembly"/>
    <property type="evidence" value="ECO:0007669"/>
    <property type="project" value="InterPro"/>
</dbReference>
<keyword evidence="1" id="KW-0143">Chaperone</keyword>
<dbReference type="InterPro" id="IPR022577">
    <property type="entry name" value="TBCD_C"/>
</dbReference>
<dbReference type="InterPro" id="IPR021133">
    <property type="entry name" value="HEAT_type_2"/>
</dbReference>
<feature type="domain" description="Tubulin-folding cofactor D C-terminal" evidence="3">
    <location>
        <begin position="866"/>
        <end position="1062"/>
    </location>
</feature>
<dbReference type="EMBL" id="JH711578">
    <property type="protein sequence ID" value="EIW80977.1"/>
    <property type="molecule type" value="Genomic_DNA"/>
</dbReference>
<dbReference type="AlphaFoldDB" id="A0A5M3MPK5"/>
<protein>
    <submittedName>
        <fullName evidence="5">ARM repeat-containing protein</fullName>
    </submittedName>
</protein>
<dbReference type="GO" id="GO:0048487">
    <property type="term" value="F:beta-tubulin binding"/>
    <property type="evidence" value="ECO:0007669"/>
    <property type="project" value="InterPro"/>
</dbReference>
<dbReference type="InterPro" id="IPR033162">
    <property type="entry name" value="TBCD"/>
</dbReference>
<dbReference type="GO" id="GO:0005096">
    <property type="term" value="F:GTPase activator activity"/>
    <property type="evidence" value="ECO:0007669"/>
    <property type="project" value="InterPro"/>
</dbReference>
<dbReference type="PANTHER" id="PTHR12658">
    <property type="entry name" value="BETA-TUBULIN COFACTOR D"/>
    <property type="match status" value="1"/>
</dbReference>
<dbReference type="OrthoDB" id="1735853at2759"/>
<gene>
    <name evidence="5" type="ORF">CONPUDRAFT_82080</name>
</gene>
<evidence type="ECO:0000256" key="1">
    <source>
        <dbReference type="ARBA" id="ARBA00023186"/>
    </source>
</evidence>
<evidence type="ECO:0000259" key="4">
    <source>
        <dbReference type="Pfam" id="PF25767"/>
    </source>
</evidence>
<dbReference type="PROSITE" id="PS50077">
    <property type="entry name" value="HEAT_REPEAT"/>
    <property type="match status" value="1"/>
</dbReference>
<dbReference type="GO" id="GO:0000226">
    <property type="term" value="P:microtubule cytoskeleton organization"/>
    <property type="evidence" value="ECO:0007669"/>
    <property type="project" value="TreeGrafter"/>
</dbReference>